<dbReference type="PROSITE" id="PS50012">
    <property type="entry name" value="RCC1_3"/>
    <property type="match status" value="1"/>
</dbReference>
<dbReference type="SUPFAM" id="SSF50985">
    <property type="entry name" value="RCC1/BLIP-II"/>
    <property type="match status" value="1"/>
</dbReference>
<dbReference type="EMBL" id="KV417287">
    <property type="protein sequence ID" value="KZO95773.1"/>
    <property type="molecule type" value="Genomic_DNA"/>
</dbReference>
<proteinExistence type="predicted"/>
<evidence type="ECO:0000313" key="2">
    <source>
        <dbReference type="EMBL" id="KZO95773.1"/>
    </source>
</evidence>
<dbReference type="InterPro" id="IPR000408">
    <property type="entry name" value="Reg_chr_condens"/>
</dbReference>
<keyword evidence="3" id="KW-1185">Reference proteome</keyword>
<dbReference type="InterPro" id="IPR053245">
    <property type="entry name" value="MitoProcess-Associated"/>
</dbReference>
<dbReference type="AlphaFoldDB" id="A0A167LK81"/>
<accession>A0A167LK81</accession>
<evidence type="ECO:0000256" key="1">
    <source>
        <dbReference type="PROSITE-ProRule" id="PRU00235"/>
    </source>
</evidence>
<dbReference type="GO" id="GO:0005743">
    <property type="term" value="C:mitochondrial inner membrane"/>
    <property type="evidence" value="ECO:0007669"/>
    <property type="project" value="TreeGrafter"/>
</dbReference>
<dbReference type="STRING" id="1330018.A0A167LK81"/>
<evidence type="ECO:0000313" key="3">
    <source>
        <dbReference type="Proteomes" id="UP000076738"/>
    </source>
</evidence>
<organism evidence="2 3">
    <name type="scientific">Calocera viscosa (strain TUFC12733)</name>
    <dbReference type="NCBI Taxonomy" id="1330018"/>
    <lineage>
        <taxon>Eukaryota</taxon>
        <taxon>Fungi</taxon>
        <taxon>Dikarya</taxon>
        <taxon>Basidiomycota</taxon>
        <taxon>Agaricomycotina</taxon>
        <taxon>Dacrymycetes</taxon>
        <taxon>Dacrymycetales</taxon>
        <taxon>Dacrymycetaceae</taxon>
        <taxon>Calocera</taxon>
    </lineage>
</organism>
<dbReference type="GO" id="GO:0034551">
    <property type="term" value="P:mitochondrial respiratory chain complex III assembly"/>
    <property type="evidence" value="ECO:0007669"/>
    <property type="project" value="TreeGrafter"/>
</dbReference>
<protein>
    <submittedName>
        <fullName evidence="2">RCC1/BLIP-II protein</fullName>
    </submittedName>
</protein>
<dbReference type="InterPro" id="IPR009091">
    <property type="entry name" value="RCC1/BLIP-II"/>
</dbReference>
<dbReference type="Pfam" id="PF00415">
    <property type="entry name" value="RCC1"/>
    <property type="match status" value="1"/>
</dbReference>
<dbReference type="Proteomes" id="UP000076738">
    <property type="component" value="Unassembled WGS sequence"/>
</dbReference>
<feature type="repeat" description="RCC1" evidence="1">
    <location>
        <begin position="346"/>
        <end position="406"/>
    </location>
</feature>
<reference evidence="2 3" key="1">
    <citation type="journal article" date="2016" name="Mol. Biol. Evol.">
        <title>Comparative Genomics of Early-Diverging Mushroom-Forming Fungi Provides Insights into the Origins of Lignocellulose Decay Capabilities.</title>
        <authorList>
            <person name="Nagy L.G."/>
            <person name="Riley R."/>
            <person name="Tritt A."/>
            <person name="Adam C."/>
            <person name="Daum C."/>
            <person name="Floudas D."/>
            <person name="Sun H."/>
            <person name="Yadav J.S."/>
            <person name="Pangilinan J."/>
            <person name="Larsson K.H."/>
            <person name="Matsuura K."/>
            <person name="Barry K."/>
            <person name="Labutti K."/>
            <person name="Kuo R."/>
            <person name="Ohm R.A."/>
            <person name="Bhattacharya S.S."/>
            <person name="Shirouzu T."/>
            <person name="Yoshinaga Y."/>
            <person name="Martin F.M."/>
            <person name="Grigoriev I.V."/>
            <person name="Hibbett D.S."/>
        </authorList>
    </citation>
    <scope>NUCLEOTIDE SEQUENCE [LARGE SCALE GENOMIC DNA]</scope>
    <source>
        <strain evidence="2 3">TUFC12733</strain>
    </source>
</reference>
<name>A0A167LK81_CALVF</name>
<dbReference type="OrthoDB" id="10256179at2759"/>
<dbReference type="Gene3D" id="2.130.10.30">
    <property type="entry name" value="Regulator of chromosome condensation 1/beta-lactamase-inhibitor protein II"/>
    <property type="match status" value="2"/>
</dbReference>
<dbReference type="PANTHER" id="PTHR47563">
    <property type="entry name" value="PROTEIN FMP25, MITOCHONDRIAL"/>
    <property type="match status" value="1"/>
</dbReference>
<dbReference type="PANTHER" id="PTHR47563:SF1">
    <property type="entry name" value="PROTEIN FMP25, MITOCHONDRIAL"/>
    <property type="match status" value="1"/>
</dbReference>
<gene>
    <name evidence="2" type="ORF">CALVIDRAFT_482154</name>
</gene>
<sequence length="569" mass="60710">MSPQTRLFAATFKRALRQPTAPGQHLSLGLAAALGLTAVTVVGAGVVHLDASVPKKTVPAPVEAQQDPGKSLTAWSWGTNDYKVASSSAATGNTIRSPQPLPHLSGVALRDLALHEKHGACVDAAGNVYQWGDGFFEATVEGARQPKLTLKGKDIKSLSVTAKKVYALSNSGKVYVLSADESRQWDVKPKPSSWWTLSWLWRSEPTVDHVELKPDSPMAKRERITSISAGRDHVLALTSAGRTFTHAANANANAYGQLGINYILIPSPSDPHTQVPVDLIPKAAKDPLEKSTPYVRPSAGSAIDVGDDTDIKWSTRLYEIPSLKGVQAKQVVAGGRSSYLLTAEGGRVLAWGANEYGQLGLGAKVNLTAVSIPTEVVLSRPYPRGTPVKCTHISAGGDIVYFTVERTLLGEKAAAVDVLAAGMGQWGLLGNGLYNQVQGQPAKVKAISGIMEYNDSTKALEALPPKAISVSPTGHVVVTLDAISDTNAGYDVLAWGQNRSYELGNGKQVPAPLPGYVKSFRPEPGSRLMVRETKEVVRDLKGKVRGRKVPVQETVVTGWGCTVVYWKIV</sequence>